<name>A0ABU3FSS9_9ENTE</name>
<accession>A0ABU3FSS9</accession>
<dbReference type="EMBL" id="JARQBN010000024">
    <property type="protein sequence ID" value="MDT2829019.1"/>
    <property type="molecule type" value="Genomic_DNA"/>
</dbReference>
<comment type="caution">
    <text evidence="2">The sequence shown here is derived from an EMBL/GenBank/DDBJ whole genome shotgun (WGS) entry which is preliminary data.</text>
</comment>
<evidence type="ECO:0000313" key="2">
    <source>
        <dbReference type="EMBL" id="MDT2829019.1"/>
    </source>
</evidence>
<sequence>MAKFNETFFYHQPKHLNEISAAAHQVVSENETIFIGLKGAFKEYLICTENNLYIIKKGFMTGHLFGDNTFKMPYRNITNVEVSFGFGGGYFEVSAGGIQNTDKIFWSTDKKSDPAKQPNTISLTASHKAIFIEASNLILEKISEINTPSSTLLQEESVADEIRKFKELLDDGIITQEEFDAKKKELLGL</sequence>
<feature type="domain" description="SHOCT" evidence="1">
    <location>
        <begin position="160"/>
        <end position="187"/>
    </location>
</feature>
<gene>
    <name evidence="2" type="ORF">P7H59_11265</name>
</gene>
<proteinExistence type="predicted"/>
<dbReference type="Pfam" id="PF09851">
    <property type="entry name" value="SHOCT"/>
    <property type="match status" value="1"/>
</dbReference>
<reference evidence="2 3" key="1">
    <citation type="submission" date="2023-03" db="EMBL/GenBank/DDBJ databases">
        <authorList>
            <person name="Shen W."/>
            <person name="Cai J."/>
        </authorList>
    </citation>
    <scope>NUCLEOTIDE SEQUENCE [LARGE SCALE GENOMIC DNA]</scope>
    <source>
        <strain evidence="2 3">B101</strain>
    </source>
</reference>
<evidence type="ECO:0000259" key="1">
    <source>
        <dbReference type="Pfam" id="PF09851"/>
    </source>
</evidence>
<organism evidence="2 3">
    <name type="scientific">Enterococcus viikkiensis</name>
    <dbReference type="NCBI Taxonomy" id="930854"/>
    <lineage>
        <taxon>Bacteria</taxon>
        <taxon>Bacillati</taxon>
        <taxon>Bacillota</taxon>
        <taxon>Bacilli</taxon>
        <taxon>Lactobacillales</taxon>
        <taxon>Enterococcaceae</taxon>
        <taxon>Enterococcus</taxon>
    </lineage>
</organism>
<protein>
    <submittedName>
        <fullName evidence="2">SHOCT domain-containing protein</fullName>
    </submittedName>
</protein>
<evidence type="ECO:0000313" key="3">
    <source>
        <dbReference type="Proteomes" id="UP001265301"/>
    </source>
</evidence>
<keyword evidence="3" id="KW-1185">Reference proteome</keyword>
<dbReference type="RefSeq" id="WP_311819597.1">
    <property type="nucleotide sequence ID" value="NZ_JARQBN010000024.1"/>
</dbReference>
<dbReference type="Proteomes" id="UP001265301">
    <property type="component" value="Unassembled WGS sequence"/>
</dbReference>
<dbReference type="InterPro" id="IPR018649">
    <property type="entry name" value="SHOCT"/>
</dbReference>